<protein>
    <submittedName>
        <fullName evidence="1">Uncharacterized protein</fullName>
    </submittedName>
</protein>
<evidence type="ECO:0000313" key="2">
    <source>
        <dbReference type="Proteomes" id="UP000824533"/>
    </source>
</evidence>
<dbReference type="EMBL" id="CM034389">
    <property type="protein sequence ID" value="KAJ0182220.1"/>
    <property type="molecule type" value="Genomic_DNA"/>
</dbReference>
<organism evidence="1 2">
    <name type="scientific">Dendrolimus kikuchii</name>
    <dbReference type="NCBI Taxonomy" id="765133"/>
    <lineage>
        <taxon>Eukaryota</taxon>
        <taxon>Metazoa</taxon>
        <taxon>Ecdysozoa</taxon>
        <taxon>Arthropoda</taxon>
        <taxon>Hexapoda</taxon>
        <taxon>Insecta</taxon>
        <taxon>Pterygota</taxon>
        <taxon>Neoptera</taxon>
        <taxon>Endopterygota</taxon>
        <taxon>Lepidoptera</taxon>
        <taxon>Glossata</taxon>
        <taxon>Ditrysia</taxon>
        <taxon>Bombycoidea</taxon>
        <taxon>Lasiocampidae</taxon>
        <taxon>Dendrolimus</taxon>
    </lineage>
</organism>
<dbReference type="Proteomes" id="UP000824533">
    <property type="component" value="Linkage Group LG03"/>
</dbReference>
<accession>A0ACC1DEC3</accession>
<evidence type="ECO:0000313" key="1">
    <source>
        <dbReference type="EMBL" id="KAJ0182220.1"/>
    </source>
</evidence>
<gene>
    <name evidence="1" type="ORF">K1T71_001589</name>
</gene>
<sequence>MICEALQDEYQVETRGKKKKAAAFVFIVDLIIKKIFFLKLAYAFVLWIVIHKAGYFLNWFVSYLKEQKKECPHYHDHHDHYAYGAYKRGGYDKKFYR</sequence>
<reference evidence="1 2" key="1">
    <citation type="journal article" date="2021" name="Front. Genet.">
        <title>Chromosome-Level Genome Assembly Reveals Significant Gene Expansion in the Toll and IMD Signaling Pathways of Dendrolimus kikuchii.</title>
        <authorList>
            <person name="Zhou J."/>
            <person name="Wu P."/>
            <person name="Xiong Z."/>
            <person name="Liu N."/>
            <person name="Zhao N."/>
            <person name="Ji M."/>
            <person name="Qiu Y."/>
            <person name="Yang B."/>
        </authorList>
    </citation>
    <scope>NUCLEOTIDE SEQUENCE [LARGE SCALE GENOMIC DNA]</scope>
    <source>
        <strain evidence="1">Ann1</strain>
    </source>
</reference>
<keyword evidence="2" id="KW-1185">Reference proteome</keyword>
<proteinExistence type="predicted"/>
<comment type="caution">
    <text evidence="1">The sequence shown here is derived from an EMBL/GenBank/DDBJ whole genome shotgun (WGS) entry which is preliminary data.</text>
</comment>
<name>A0ACC1DEC3_9NEOP</name>